<dbReference type="Proteomes" id="UP000823868">
    <property type="component" value="Unassembled WGS sequence"/>
</dbReference>
<dbReference type="AlphaFoldDB" id="A0A9D1Y8I8"/>
<organism evidence="1 2">
    <name type="scientific">Candidatus Flavonifractor merdigallinarum</name>
    <dbReference type="NCBI Taxonomy" id="2838589"/>
    <lineage>
        <taxon>Bacteria</taxon>
        <taxon>Bacillati</taxon>
        <taxon>Bacillota</taxon>
        <taxon>Clostridia</taxon>
        <taxon>Eubacteriales</taxon>
        <taxon>Oscillospiraceae</taxon>
        <taxon>Flavonifractor</taxon>
    </lineage>
</organism>
<name>A0A9D1Y8I8_9FIRM</name>
<evidence type="ECO:0000313" key="1">
    <source>
        <dbReference type="EMBL" id="HIY21443.1"/>
    </source>
</evidence>
<sequence length="261" mass="29897">MKYTLDTDFSTLRGAETERWMEGFPEMTKSAFDGRDNRTKLLAHLLILEPYVHTLRLALAEQDEQPSKVLERGMELLWGYLEGKAGLADFEDFANNLFSATIHYNTGEELTEAQREFYEEHLQALEGNGLEWSALGWISDLLITLTASEGGRLDFPLDAESQLPAYRQIFFTDVEELLNGLADFCIDALDIPMASNRAKDYISAINQAYETPLFRQVVAQVLQGMRTALTAQPEQYEALRREYQDYLLVPEAYLEEFSDFF</sequence>
<reference evidence="1" key="2">
    <citation type="submission" date="2021-04" db="EMBL/GenBank/DDBJ databases">
        <authorList>
            <person name="Gilroy R."/>
        </authorList>
    </citation>
    <scope>NUCLEOTIDE SEQUENCE</scope>
    <source>
        <strain evidence="1">ChiBcec16_6824</strain>
    </source>
</reference>
<evidence type="ECO:0000313" key="2">
    <source>
        <dbReference type="Proteomes" id="UP000823868"/>
    </source>
</evidence>
<comment type="caution">
    <text evidence="1">The sequence shown here is derived from an EMBL/GenBank/DDBJ whole genome shotgun (WGS) entry which is preliminary data.</text>
</comment>
<dbReference type="EMBL" id="DXDX01000114">
    <property type="protein sequence ID" value="HIY21443.1"/>
    <property type="molecule type" value="Genomic_DNA"/>
</dbReference>
<proteinExistence type="predicted"/>
<accession>A0A9D1Y8I8</accession>
<protein>
    <submittedName>
        <fullName evidence="1">Uncharacterized protein</fullName>
    </submittedName>
</protein>
<reference evidence="1" key="1">
    <citation type="journal article" date="2021" name="PeerJ">
        <title>Extensive microbial diversity within the chicken gut microbiome revealed by metagenomics and culture.</title>
        <authorList>
            <person name="Gilroy R."/>
            <person name="Ravi A."/>
            <person name="Getino M."/>
            <person name="Pursley I."/>
            <person name="Horton D.L."/>
            <person name="Alikhan N.F."/>
            <person name="Baker D."/>
            <person name="Gharbi K."/>
            <person name="Hall N."/>
            <person name="Watson M."/>
            <person name="Adriaenssens E.M."/>
            <person name="Foster-Nyarko E."/>
            <person name="Jarju S."/>
            <person name="Secka A."/>
            <person name="Antonio M."/>
            <person name="Oren A."/>
            <person name="Chaudhuri R.R."/>
            <person name="La Ragione R."/>
            <person name="Hildebrand F."/>
            <person name="Pallen M.J."/>
        </authorList>
    </citation>
    <scope>NUCLEOTIDE SEQUENCE</scope>
    <source>
        <strain evidence="1">ChiBcec16_6824</strain>
    </source>
</reference>
<gene>
    <name evidence="1" type="ORF">H9841_06045</name>
</gene>